<evidence type="ECO:0000256" key="1">
    <source>
        <dbReference type="SAM" id="Phobius"/>
    </source>
</evidence>
<evidence type="ECO:0008006" key="4">
    <source>
        <dbReference type="Google" id="ProtNLM"/>
    </source>
</evidence>
<evidence type="ECO:0000313" key="3">
    <source>
        <dbReference type="Proteomes" id="UP000214880"/>
    </source>
</evidence>
<proteinExistence type="predicted"/>
<accession>A0A1G9LEC5</accession>
<dbReference type="InterPro" id="IPR045584">
    <property type="entry name" value="Pilin-like"/>
</dbReference>
<dbReference type="RefSeq" id="WP_092067619.1">
    <property type="nucleotide sequence ID" value="NZ_FNHB01000001.1"/>
</dbReference>
<keyword evidence="3" id="KW-1185">Reference proteome</keyword>
<dbReference type="AlphaFoldDB" id="A0A1G9LEC5"/>
<sequence length="154" mass="16766">MDDVKQTGGMLLELLLVIAVLVLLASAALPWYYSTAGQRDLDAAARQLAADMRWMQQTSINSIAGSAELGLPVDPHPSLKFYPTAPYGYFITVGGVTVKKHLFPATVQVYGSHPIISFGINGYLNSLYGLEISLLHHKQIKKVIVDAAGRIRID</sequence>
<reference evidence="2 3" key="1">
    <citation type="submission" date="2016-10" db="EMBL/GenBank/DDBJ databases">
        <authorList>
            <person name="de Groot N.N."/>
        </authorList>
    </citation>
    <scope>NUCLEOTIDE SEQUENCE [LARGE SCALE GENOMIC DNA]</scope>
    <source>
        <strain evidence="2 3">DSM 1736</strain>
    </source>
</reference>
<keyword evidence="1" id="KW-0472">Membrane</keyword>
<protein>
    <recommendedName>
        <fullName evidence="4">Prepilin-type N-terminal cleavage/methylation domain-containing protein</fullName>
    </recommendedName>
</protein>
<dbReference type="STRING" id="146817.SAMN04488502_101323"/>
<gene>
    <name evidence="2" type="ORF">SAMN04488502_101323</name>
</gene>
<evidence type="ECO:0000313" key="2">
    <source>
        <dbReference type="EMBL" id="SDL60291.1"/>
    </source>
</evidence>
<dbReference type="Proteomes" id="UP000214880">
    <property type="component" value="Unassembled WGS sequence"/>
</dbReference>
<keyword evidence="1" id="KW-1133">Transmembrane helix</keyword>
<keyword evidence="1" id="KW-0812">Transmembrane</keyword>
<organism evidence="2 3">
    <name type="scientific">Dendrosporobacter quercicolus</name>
    <dbReference type="NCBI Taxonomy" id="146817"/>
    <lineage>
        <taxon>Bacteria</taxon>
        <taxon>Bacillati</taxon>
        <taxon>Bacillota</taxon>
        <taxon>Negativicutes</taxon>
        <taxon>Selenomonadales</taxon>
        <taxon>Sporomusaceae</taxon>
        <taxon>Dendrosporobacter</taxon>
    </lineage>
</organism>
<feature type="transmembrane region" description="Helical" evidence="1">
    <location>
        <begin position="12"/>
        <end position="33"/>
    </location>
</feature>
<dbReference type="SUPFAM" id="SSF54523">
    <property type="entry name" value="Pili subunits"/>
    <property type="match status" value="1"/>
</dbReference>
<dbReference type="EMBL" id="FNHB01000001">
    <property type="protein sequence ID" value="SDL60291.1"/>
    <property type="molecule type" value="Genomic_DNA"/>
</dbReference>
<dbReference type="OrthoDB" id="1808878at2"/>
<name>A0A1G9LEC5_9FIRM</name>